<dbReference type="Proteomes" id="UP001301216">
    <property type="component" value="Unassembled WGS sequence"/>
</dbReference>
<protein>
    <recommendedName>
        <fullName evidence="3">Autotransporter outer membrane beta-barrel domain-containing protein</fullName>
    </recommendedName>
</protein>
<evidence type="ECO:0000313" key="2">
    <source>
        <dbReference type="Proteomes" id="UP001301216"/>
    </source>
</evidence>
<dbReference type="EMBL" id="JAPHAV010000009">
    <property type="protein sequence ID" value="MCX2698172.1"/>
    <property type="molecule type" value="Genomic_DNA"/>
</dbReference>
<evidence type="ECO:0008006" key="3">
    <source>
        <dbReference type="Google" id="ProtNLM"/>
    </source>
</evidence>
<feature type="non-terminal residue" evidence="1">
    <location>
        <position position="148"/>
    </location>
</feature>
<evidence type="ECO:0000313" key="1">
    <source>
        <dbReference type="EMBL" id="MCX2698172.1"/>
    </source>
</evidence>
<keyword evidence="2" id="KW-1185">Reference proteome</keyword>
<organism evidence="1 2">
    <name type="scientific">Ochrobactrum chromiisoli</name>
    <dbReference type="NCBI Taxonomy" id="2993941"/>
    <lineage>
        <taxon>Bacteria</taxon>
        <taxon>Pseudomonadati</taxon>
        <taxon>Pseudomonadota</taxon>
        <taxon>Alphaproteobacteria</taxon>
        <taxon>Hyphomicrobiales</taxon>
        <taxon>Brucellaceae</taxon>
        <taxon>Brucella/Ochrobactrum group</taxon>
        <taxon>Ochrobactrum</taxon>
    </lineage>
</organism>
<gene>
    <name evidence="1" type="ORF">OPR82_15605</name>
</gene>
<name>A0ABT3QRC5_9HYPH</name>
<comment type="caution">
    <text evidence="1">The sequence shown here is derived from an EMBL/GenBank/DDBJ whole genome shotgun (WGS) entry which is preliminary data.</text>
</comment>
<reference evidence="1 2" key="1">
    <citation type="submission" date="2022-11" db="EMBL/GenBank/DDBJ databases">
        <title>Brucella sp. YY2X, whole genome shotgun sequencing project.</title>
        <authorList>
            <person name="Yang Y."/>
        </authorList>
    </citation>
    <scope>NUCLEOTIDE SEQUENCE [LARGE SCALE GENOMIC DNA]</scope>
    <source>
        <strain evidence="1 2">YY2X</strain>
    </source>
</reference>
<proteinExistence type="predicted"/>
<dbReference type="RefSeq" id="WP_265985857.1">
    <property type="nucleotide sequence ID" value="NZ_JAPHAV010000009.1"/>
</dbReference>
<sequence length="148" mass="15172">MKDGTLRLDDGKLGDGTGTVDVASGAALGGHGSIGGNTTVEGTLLAQSGQVLTFSKDLTLNAGSNVDVTLNGGPSMSELFHVNGNLTIDGTLTVNKNSQMDVGVYRIFQSDNPLTDNGMQMAAGSDQDYSLQVLQPQGQVNLVNSGGR</sequence>
<accession>A0ABT3QRC5</accession>